<dbReference type="OrthoDB" id="5424058at2759"/>
<dbReference type="VEuPathDB" id="FungiDB:MELLADRAFT_65820"/>
<dbReference type="KEGG" id="mlr:MELLADRAFT_65820"/>
<dbReference type="HOGENOM" id="CLU_009176_3_1_1"/>
<protein>
    <recommendedName>
        <fullName evidence="1">DUF6589 domain-containing protein</fullName>
    </recommendedName>
</protein>
<keyword evidence="3" id="KW-1185">Reference proteome</keyword>
<accession>F4RWU0</accession>
<organism evidence="3">
    <name type="scientific">Melampsora larici-populina (strain 98AG31 / pathotype 3-4-7)</name>
    <name type="common">Poplar leaf rust fungus</name>
    <dbReference type="NCBI Taxonomy" id="747676"/>
    <lineage>
        <taxon>Eukaryota</taxon>
        <taxon>Fungi</taxon>
        <taxon>Dikarya</taxon>
        <taxon>Basidiomycota</taxon>
        <taxon>Pucciniomycotina</taxon>
        <taxon>Pucciniomycetes</taxon>
        <taxon>Pucciniales</taxon>
        <taxon>Melampsoraceae</taxon>
        <taxon>Melampsora</taxon>
    </lineage>
</organism>
<proteinExistence type="predicted"/>
<dbReference type="Pfam" id="PF20231">
    <property type="entry name" value="DUF6589"/>
    <property type="match status" value="1"/>
</dbReference>
<sequence>MKFLHTLVKQKIAHAMKISEPVLYDDVCQSNPNKDNIFGGVDQVKGTMNDETVLSLENLVHIKPTPASQAEHKLAKTSILQAMEHLGVLQEKRMMDLFKINHKLMPFLCYDNVDIQLKIHNSCVDKTTRLFHGTWGFFNVFQSELLAECSTEELGLPSFVEAMAAADKKPVNLAMFCPKAPDMEHWKLVIKGQLAKALKEYVDHIPGLPAKTQLPSLRTTPPPIDPISMHKPNIHFLRMMEVPDSSAEGVSRVLDKVLAQIGLDSGTYAKHLLVAGGDVGLNQLVESLRIKHFPPIDLVKGYEWVLSIFGGAHTSWNFTKSLWNHHWGDPANRLDSGVWQTMFALGLEYKKPATMQDFNIIMQSCQMVHKANLIFVISEVLRFGSIRVRHT</sequence>
<dbReference type="AlphaFoldDB" id="F4RWU0"/>
<dbReference type="InParanoid" id="F4RWU0"/>
<reference evidence="3" key="1">
    <citation type="journal article" date="2011" name="Proc. Natl. Acad. Sci. U.S.A.">
        <title>Obligate biotrophy features unraveled by the genomic analysis of rust fungi.</title>
        <authorList>
            <person name="Duplessis S."/>
            <person name="Cuomo C.A."/>
            <person name="Lin Y.-C."/>
            <person name="Aerts A."/>
            <person name="Tisserant E."/>
            <person name="Veneault-Fourrey C."/>
            <person name="Joly D.L."/>
            <person name="Hacquard S."/>
            <person name="Amselem J."/>
            <person name="Cantarel B.L."/>
            <person name="Chiu R."/>
            <person name="Coutinho P.M."/>
            <person name="Feau N."/>
            <person name="Field M."/>
            <person name="Frey P."/>
            <person name="Gelhaye E."/>
            <person name="Goldberg J."/>
            <person name="Grabherr M.G."/>
            <person name="Kodira C.D."/>
            <person name="Kohler A."/>
            <person name="Kuees U."/>
            <person name="Lindquist E.A."/>
            <person name="Lucas S.M."/>
            <person name="Mago R."/>
            <person name="Mauceli E."/>
            <person name="Morin E."/>
            <person name="Murat C."/>
            <person name="Pangilinan J.L."/>
            <person name="Park R."/>
            <person name="Pearson M."/>
            <person name="Quesneville H."/>
            <person name="Rouhier N."/>
            <person name="Sakthikumar S."/>
            <person name="Salamov A.A."/>
            <person name="Schmutz J."/>
            <person name="Selles B."/>
            <person name="Shapiro H."/>
            <person name="Tanguay P."/>
            <person name="Tuskan G.A."/>
            <person name="Henrissat B."/>
            <person name="Van de Peer Y."/>
            <person name="Rouze P."/>
            <person name="Ellis J.G."/>
            <person name="Dodds P.N."/>
            <person name="Schein J.E."/>
            <person name="Zhong S."/>
            <person name="Hamelin R.C."/>
            <person name="Grigoriev I.V."/>
            <person name="Szabo L.J."/>
            <person name="Martin F."/>
        </authorList>
    </citation>
    <scope>NUCLEOTIDE SEQUENCE [LARGE SCALE GENOMIC DNA]</scope>
    <source>
        <strain evidence="3">98AG31 / pathotype 3-4-7</strain>
    </source>
</reference>
<name>F4RWU0_MELLP</name>
<dbReference type="GeneID" id="18930504"/>
<dbReference type="InterPro" id="IPR046496">
    <property type="entry name" value="DUF6589"/>
</dbReference>
<feature type="domain" description="DUF6589" evidence="1">
    <location>
        <begin position="168"/>
        <end position="376"/>
    </location>
</feature>
<dbReference type="RefSeq" id="XP_007413544.1">
    <property type="nucleotide sequence ID" value="XM_007413482.1"/>
</dbReference>
<evidence type="ECO:0000259" key="1">
    <source>
        <dbReference type="Pfam" id="PF20231"/>
    </source>
</evidence>
<dbReference type="Proteomes" id="UP000001072">
    <property type="component" value="Unassembled WGS sequence"/>
</dbReference>
<evidence type="ECO:0000313" key="3">
    <source>
        <dbReference type="Proteomes" id="UP000001072"/>
    </source>
</evidence>
<dbReference type="EMBL" id="GL883126">
    <property type="protein sequence ID" value="EGG03084.1"/>
    <property type="molecule type" value="Genomic_DNA"/>
</dbReference>
<evidence type="ECO:0000313" key="2">
    <source>
        <dbReference type="EMBL" id="EGG03084.1"/>
    </source>
</evidence>
<gene>
    <name evidence="2" type="ORF">MELLADRAFT_65820</name>
</gene>